<name>A0ABQ1ZRU7_9BACL</name>
<feature type="transmembrane region" description="Helical" evidence="1">
    <location>
        <begin position="168"/>
        <end position="191"/>
    </location>
</feature>
<evidence type="ECO:0000256" key="1">
    <source>
        <dbReference type="SAM" id="Phobius"/>
    </source>
</evidence>
<feature type="transmembrane region" description="Helical" evidence="1">
    <location>
        <begin position="197"/>
        <end position="215"/>
    </location>
</feature>
<accession>A0ABQ1ZRU7</accession>
<evidence type="ECO:0000313" key="2">
    <source>
        <dbReference type="EMBL" id="GGH77310.1"/>
    </source>
</evidence>
<dbReference type="Pfam" id="PF06197">
    <property type="entry name" value="DUF998"/>
    <property type="match status" value="1"/>
</dbReference>
<proteinExistence type="predicted"/>
<evidence type="ECO:0008006" key="4">
    <source>
        <dbReference type="Google" id="ProtNLM"/>
    </source>
</evidence>
<keyword evidence="1" id="KW-1133">Transmembrane helix</keyword>
<dbReference type="InterPro" id="IPR009339">
    <property type="entry name" value="DUF998"/>
</dbReference>
<protein>
    <recommendedName>
        <fullName evidence="4">DUF998 domain-containing protein</fullName>
    </recommendedName>
</protein>
<feature type="transmembrane region" description="Helical" evidence="1">
    <location>
        <begin position="20"/>
        <end position="40"/>
    </location>
</feature>
<gene>
    <name evidence="2" type="ORF">GCM10007362_20870</name>
</gene>
<feature type="transmembrane region" description="Helical" evidence="1">
    <location>
        <begin position="135"/>
        <end position="156"/>
    </location>
</feature>
<organism evidence="2 3">
    <name type="scientific">Saccharibacillus endophyticus</name>
    <dbReference type="NCBI Taxonomy" id="2060666"/>
    <lineage>
        <taxon>Bacteria</taxon>
        <taxon>Bacillati</taxon>
        <taxon>Bacillota</taxon>
        <taxon>Bacilli</taxon>
        <taxon>Bacillales</taxon>
        <taxon>Paenibacillaceae</taxon>
        <taxon>Saccharibacillus</taxon>
    </lineage>
</organism>
<feature type="transmembrane region" description="Helical" evidence="1">
    <location>
        <begin position="72"/>
        <end position="92"/>
    </location>
</feature>
<dbReference type="RefSeq" id="WP_172243199.1">
    <property type="nucleotide sequence ID" value="NZ_BMDD01000002.1"/>
</dbReference>
<sequence length="220" mass="23411">MSVELQLEKKVARRVAFGSISFMLGAVIYVLTEAISAYAWQEPTYRYAYNYISDLGVAGPLTIDGREVLSPLAWVMNAGFMAHGLLFALGYWLLLPLLEGKAKFLALAAAVIHGIGNVMIGYFPGVSYDGLSPHLIGAGLAIIGGNLAVMLGGASIRRSHPGLGRSGVGLGAFGLLALGIMVSGIFGHPAVFERLSVYSMTAWDLIFGFTMLPAFRPGRK</sequence>
<dbReference type="EMBL" id="BMDD01000002">
    <property type="protein sequence ID" value="GGH77310.1"/>
    <property type="molecule type" value="Genomic_DNA"/>
</dbReference>
<reference evidence="3" key="1">
    <citation type="journal article" date="2019" name="Int. J. Syst. Evol. Microbiol.">
        <title>The Global Catalogue of Microorganisms (GCM) 10K type strain sequencing project: providing services to taxonomists for standard genome sequencing and annotation.</title>
        <authorList>
            <consortium name="The Broad Institute Genomics Platform"/>
            <consortium name="The Broad Institute Genome Sequencing Center for Infectious Disease"/>
            <person name="Wu L."/>
            <person name="Ma J."/>
        </authorList>
    </citation>
    <scope>NUCLEOTIDE SEQUENCE [LARGE SCALE GENOMIC DNA]</scope>
    <source>
        <strain evidence="3">CCM 8702</strain>
    </source>
</reference>
<keyword evidence="1" id="KW-0472">Membrane</keyword>
<keyword evidence="1" id="KW-0812">Transmembrane</keyword>
<evidence type="ECO:0000313" key="3">
    <source>
        <dbReference type="Proteomes" id="UP000605427"/>
    </source>
</evidence>
<comment type="caution">
    <text evidence="2">The sequence shown here is derived from an EMBL/GenBank/DDBJ whole genome shotgun (WGS) entry which is preliminary data.</text>
</comment>
<dbReference type="Proteomes" id="UP000605427">
    <property type="component" value="Unassembled WGS sequence"/>
</dbReference>
<feature type="transmembrane region" description="Helical" evidence="1">
    <location>
        <begin position="104"/>
        <end position="123"/>
    </location>
</feature>
<keyword evidence="3" id="KW-1185">Reference proteome</keyword>